<dbReference type="RefSeq" id="WP_102722683.1">
    <property type="nucleotide sequence ID" value="NZ_CACRSS010000001.1"/>
</dbReference>
<dbReference type="SUPFAM" id="SSF52317">
    <property type="entry name" value="Class I glutamine amidotransferase-like"/>
    <property type="match status" value="1"/>
</dbReference>
<dbReference type="AlphaFoldDB" id="A0A6N2RC43"/>
<dbReference type="InterPro" id="IPR029062">
    <property type="entry name" value="Class_I_gatase-like"/>
</dbReference>
<dbReference type="PANTHER" id="PTHR43130">
    <property type="entry name" value="ARAC-FAMILY TRANSCRIPTIONAL REGULATOR"/>
    <property type="match status" value="1"/>
</dbReference>
<dbReference type="EMBL" id="CACRSS010000001">
    <property type="protein sequence ID" value="VYS77495.1"/>
    <property type="molecule type" value="Genomic_DNA"/>
</dbReference>
<dbReference type="CDD" id="cd03139">
    <property type="entry name" value="GATase1_PfpI_2"/>
    <property type="match status" value="1"/>
</dbReference>
<dbReference type="EC" id="4.2.1.103" evidence="2"/>
<gene>
    <name evidence="2" type="primary">inhA</name>
    <name evidence="2" type="ORF">AMLFYP55_00301</name>
</gene>
<keyword evidence="2" id="KW-0456">Lyase</keyword>
<protein>
    <submittedName>
        <fullName evidence="2">Isonitrile hydratase</fullName>
        <ecNumber evidence="2">4.2.1.103</ecNumber>
    </submittedName>
</protein>
<evidence type="ECO:0000313" key="2">
    <source>
        <dbReference type="EMBL" id="VYS77495.1"/>
    </source>
</evidence>
<reference evidence="2" key="1">
    <citation type="submission" date="2019-11" db="EMBL/GenBank/DDBJ databases">
        <authorList>
            <person name="Feng L."/>
        </authorList>
    </citation>
    <scope>NUCLEOTIDE SEQUENCE</scope>
    <source>
        <strain evidence="2">AMuciniphilaLFYP55</strain>
    </source>
</reference>
<feature type="domain" description="DJ-1/PfpI" evidence="1">
    <location>
        <begin position="3"/>
        <end position="163"/>
    </location>
</feature>
<name>A0A6N2RC43_9BACT</name>
<dbReference type="Gene3D" id="3.40.50.880">
    <property type="match status" value="1"/>
</dbReference>
<dbReference type="InterPro" id="IPR002818">
    <property type="entry name" value="DJ-1/PfpI"/>
</dbReference>
<organism evidence="2">
    <name type="scientific">Akkermansia muciniphila</name>
    <dbReference type="NCBI Taxonomy" id="239935"/>
    <lineage>
        <taxon>Bacteria</taxon>
        <taxon>Pseudomonadati</taxon>
        <taxon>Verrucomicrobiota</taxon>
        <taxon>Verrucomicrobiia</taxon>
        <taxon>Verrucomicrobiales</taxon>
        <taxon>Akkermansiaceae</taxon>
        <taxon>Akkermansia</taxon>
    </lineage>
</organism>
<sequence length="195" mass="21203">MDVNVLLFDDFETLDAFGPVEVLGKVEEYRLRYFSEYGGTVASAQKTVIVTEPATEADGGGILVVPGGKGTRRLAVFPPFLHFLRGMADDAEYCLSVCTGAALLAACGALDGRRATSNKKSFAWVKSVRGAVGWEERARWVADGKFYTSSGVSAGMDMALGFVSDRFGRSRAEGIAEQLEYVWNDDCTRDVFARK</sequence>
<proteinExistence type="predicted"/>
<dbReference type="Pfam" id="PF01965">
    <property type="entry name" value="DJ-1_PfpI"/>
    <property type="match status" value="1"/>
</dbReference>
<dbReference type="GO" id="GO:0050549">
    <property type="term" value="F:cyclohexyl-isocyanide hydratase activity"/>
    <property type="evidence" value="ECO:0007669"/>
    <property type="project" value="UniProtKB-EC"/>
</dbReference>
<dbReference type="OrthoDB" id="6382410at2"/>
<dbReference type="PANTHER" id="PTHR43130:SF15">
    <property type="entry name" value="THIJ_PFPI FAMILY PROTEIN (AFU_ORTHOLOGUE AFUA_5G14240)"/>
    <property type="match status" value="1"/>
</dbReference>
<evidence type="ECO:0000259" key="1">
    <source>
        <dbReference type="Pfam" id="PF01965"/>
    </source>
</evidence>
<dbReference type="InterPro" id="IPR052158">
    <property type="entry name" value="INH-QAR"/>
</dbReference>
<accession>A0A6N2RC43</accession>